<dbReference type="Proteomes" id="UP000027770">
    <property type="component" value="Unassembled WGS sequence"/>
</dbReference>
<name>A0AA40IV64_CLONO</name>
<accession>A0AA40IV64</accession>
<sequence>MNLGMKRNGFKTKDVFLAEINDYFDSEEDFVRNLTCLKGKTLEQFNNKLNLLESLNEQKAKNNIERGKLSSEKGTVLEELTKILIKGTSILKTYGNVGTATNEIDVIVAKNYKGERIMSMLKKESLFVEFENYMICECKNYNKKIPATWVGKFFTLLKTCGECPIGIIFSYKGLSGNARSWTDAHGLTKILHSISHKKYYIIDFNYDDFKKISKGYNFFEILKEKKLSLSIGADVSKYILPHKNQNDLLHKLEEI</sequence>
<gene>
    <name evidence="1" type="ORF">Z959_07930</name>
</gene>
<evidence type="ECO:0008006" key="3">
    <source>
        <dbReference type="Google" id="ProtNLM"/>
    </source>
</evidence>
<proteinExistence type="predicted"/>
<keyword evidence="2" id="KW-1185">Reference proteome</keyword>
<reference evidence="1 2" key="1">
    <citation type="submission" date="2014-02" db="EMBL/GenBank/DDBJ databases">
        <title>Plasmidome dynamics in the species complex Clostridium novyi sensu lato converts strains of independent lineages into distinctly different pathogens.</title>
        <authorList>
            <person name="Skarin H."/>
            <person name="Segerman B."/>
        </authorList>
    </citation>
    <scope>NUCLEOTIDE SEQUENCE [LARGE SCALE GENOMIC DNA]</scope>
    <source>
        <strain evidence="1 2">ATCC 27606</strain>
    </source>
</reference>
<organism evidence="1 2">
    <name type="scientific">Clostridium novyi B str. ATCC 27606</name>
    <dbReference type="NCBI Taxonomy" id="1443123"/>
    <lineage>
        <taxon>Bacteria</taxon>
        <taxon>Bacillati</taxon>
        <taxon>Bacillota</taxon>
        <taxon>Clostridia</taxon>
        <taxon>Eubacteriales</taxon>
        <taxon>Clostridiaceae</taxon>
        <taxon>Clostridium</taxon>
    </lineage>
</organism>
<dbReference type="AlphaFoldDB" id="A0AA40IV64"/>
<evidence type="ECO:0000313" key="1">
    <source>
        <dbReference type="EMBL" id="KEI16997.1"/>
    </source>
</evidence>
<dbReference type="RefSeq" id="WP_039218239.1">
    <property type="nucleotide sequence ID" value="NZ_JENW01000039.1"/>
</dbReference>
<protein>
    <recommendedName>
        <fullName evidence="3">Restriction endonuclease type IV Mrr domain-containing protein</fullName>
    </recommendedName>
</protein>
<evidence type="ECO:0000313" key="2">
    <source>
        <dbReference type="Proteomes" id="UP000027770"/>
    </source>
</evidence>
<comment type="caution">
    <text evidence="1">The sequence shown here is derived from an EMBL/GenBank/DDBJ whole genome shotgun (WGS) entry which is preliminary data.</text>
</comment>
<dbReference type="EMBL" id="JENW01000039">
    <property type="protein sequence ID" value="KEI16997.1"/>
    <property type="molecule type" value="Genomic_DNA"/>
</dbReference>